<dbReference type="SUPFAM" id="SSF53474">
    <property type="entry name" value="alpha/beta-Hydrolases"/>
    <property type="match status" value="1"/>
</dbReference>
<dbReference type="AlphaFoldDB" id="A0A1H2MD72"/>
<dbReference type="Proteomes" id="UP000198825">
    <property type="component" value="Chromosome I"/>
</dbReference>
<evidence type="ECO:0000313" key="3">
    <source>
        <dbReference type="Proteomes" id="UP000198825"/>
    </source>
</evidence>
<dbReference type="GO" id="GO:0016787">
    <property type="term" value="F:hydrolase activity"/>
    <property type="evidence" value="ECO:0007669"/>
    <property type="project" value="UniProtKB-KW"/>
</dbReference>
<organism evidence="2 3">
    <name type="scientific">Microlunatus sagamiharensis</name>
    <dbReference type="NCBI Taxonomy" id="546874"/>
    <lineage>
        <taxon>Bacteria</taxon>
        <taxon>Bacillati</taxon>
        <taxon>Actinomycetota</taxon>
        <taxon>Actinomycetes</taxon>
        <taxon>Propionibacteriales</taxon>
        <taxon>Propionibacteriaceae</taxon>
        <taxon>Microlunatus</taxon>
    </lineage>
</organism>
<dbReference type="InterPro" id="IPR029058">
    <property type="entry name" value="AB_hydrolase_fold"/>
</dbReference>
<dbReference type="InterPro" id="IPR050228">
    <property type="entry name" value="Carboxylesterase_BioH"/>
</dbReference>
<dbReference type="Pfam" id="PF00561">
    <property type="entry name" value="Abhydrolase_1"/>
    <property type="match status" value="1"/>
</dbReference>
<accession>A0A1H2MD72</accession>
<dbReference type="PANTHER" id="PTHR43194">
    <property type="entry name" value="HYDROLASE ALPHA/BETA FOLD FAMILY"/>
    <property type="match status" value="1"/>
</dbReference>
<dbReference type="InterPro" id="IPR000073">
    <property type="entry name" value="AB_hydrolase_1"/>
</dbReference>
<keyword evidence="3" id="KW-1185">Reference proteome</keyword>
<evidence type="ECO:0000259" key="1">
    <source>
        <dbReference type="Pfam" id="PF00561"/>
    </source>
</evidence>
<keyword evidence="2" id="KW-0378">Hydrolase</keyword>
<dbReference type="Gene3D" id="3.40.50.1820">
    <property type="entry name" value="alpha/beta hydrolase"/>
    <property type="match status" value="2"/>
</dbReference>
<feature type="domain" description="AB hydrolase-1" evidence="1">
    <location>
        <begin position="42"/>
        <end position="145"/>
    </location>
</feature>
<dbReference type="EMBL" id="LT629799">
    <property type="protein sequence ID" value="SDU91139.1"/>
    <property type="molecule type" value="Genomic_DNA"/>
</dbReference>
<dbReference type="PRINTS" id="PR00111">
    <property type="entry name" value="ABHYDROLASE"/>
</dbReference>
<reference evidence="3" key="1">
    <citation type="submission" date="2016-10" db="EMBL/GenBank/DDBJ databases">
        <authorList>
            <person name="Varghese N."/>
            <person name="Submissions S."/>
        </authorList>
    </citation>
    <scope>NUCLEOTIDE SEQUENCE [LARGE SCALE GENOMIC DNA]</scope>
    <source>
        <strain evidence="3">DSM 21743</strain>
    </source>
</reference>
<gene>
    <name evidence="2" type="ORF">SAMN04488544_1846</name>
</gene>
<evidence type="ECO:0000313" key="2">
    <source>
        <dbReference type="EMBL" id="SDU91139.1"/>
    </source>
</evidence>
<sequence length="240" mass="25205">MALRGGRVDAGVVPHDQPVDVDGVRLVVRTWTAARPAAPVAVLLPATGETAEDWDDVAGALSGTRTVHAVNLRGHGRSDWPGTYSTRLFAADVEGLLPELADGPVDLVGHSLGGLVACRVAAARPDLVRRLVLEDVGLLRPRPAAPPERPDGPLTLDWAVVEQVRPEVDDPDPAWREVVARIVAPTLVVGGGPRSSLPQDQVADLVSTVPDARLVILDTGHLVHANAPADFVAAVLDFLG</sequence>
<protein>
    <submittedName>
        <fullName evidence="2">Alpha/beta hydrolase family protein</fullName>
    </submittedName>
</protein>
<name>A0A1H2MD72_9ACTN</name>
<proteinExistence type="predicted"/>
<dbReference type="PANTHER" id="PTHR43194:SF2">
    <property type="entry name" value="PEROXISOMAL MEMBRANE PROTEIN LPX1"/>
    <property type="match status" value="1"/>
</dbReference>
<dbReference type="STRING" id="546874.SAMN04488544_1846"/>